<dbReference type="EMBL" id="LNXU01000001">
    <property type="protein sequence ID" value="KTC77732.1"/>
    <property type="molecule type" value="Genomic_DNA"/>
</dbReference>
<reference evidence="4 5" key="1">
    <citation type="submission" date="2015-11" db="EMBL/GenBank/DDBJ databases">
        <title>Genomic analysis of 38 Legionella species identifies large and diverse effector repertoires.</title>
        <authorList>
            <person name="Burstein D."/>
            <person name="Amaro F."/>
            <person name="Zusman T."/>
            <person name="Lifshitz Z."/>
            <person name="Cohen O."/>
            <person name="Gilbert J.A."/>
            <person name="Pupko T."/>
            <person name="Shuman H.A."/>
            <person name="Segal G."/>
        </authorList>
    </citation>
    <scope>NUCLEOTIDE SEQUENCE [LARGE SCALE GENOMIC DNA]</scope>
    <source>
        <strain evidence="4 5">WIGA</strain>
    </source>
</reference>
<dbReference type="OrthoDB" id="9803916at2"/>
<dbReference type="Pfam" id="PF10996">
    <property type="entry name" value="Beta-Casp"/>
    <property type="match status" value="1"/>
</dbReference>
<keyword evidence="5" id="KW-1185">Reference proteome</keyword>
<dbReference type="PANTHER" id="PTHR11203">
    <property type="entry name" value="CLEAVAGE AND POLYADENYLATION SPECIFICITY FACTOR FAMILY MEMBER"/>
    <property type="match status" value="1"/>
</dbReference>
<evidence type="ECO:0000259" key="2">
    <source>
        <dbReference type="SMART" id="SM00849"/>
    </source>
</evidence>
<dbReference type="SUPFAM" id="SSF56281">
    <property type="entry name" value="Metallo-hydrolase/oxidoreductase"/>
    <property type="match status" value="1"/>
</dbReference>
<dbReference type="STRING" id="447.Lboz_0020"/>
<dbReference type="Gene3D" id="3.40.50.10890">
    <property type="match status" value="1"/>
</dbReference>
<accession>A0A0W0S3S9</accession>
<proteinExistence type="predicted"/>
<dbReference type="SMART" id="SM00849">
    <property type="entry name" value="Lactamase_B"/>
    <property type="match status" value="1"/>
</dbReference>
<dbReference type="InterPro" id="IPR022712">
    <property type="entry name" value="Beta_Casp"/>
</dbReference>
<dbReference type="InterPro" id="IPR050698">
    <property type="entry name" value="MBL"/>
</dbReference>
<name>A0A0W0S3S9_LEGBO</name>
<dbReference type="PATRIC" id="fig|447.4.peg.23"/>
<dbReference type="AlphaFoldDB" id="A0A0W0S3S9"/>
<keyword evidence="1" id="KW-0378">Hydrolase</keyword>
<evidence type="ECO:0000259" key="3">
    <source>
        <dbReference type="SMART" id="SM01027"/>
    </source>
</evidence>
<comment type="caution">
    <text evidence="4">The sequence shown here is derived from an EMBL/GenBank/DDBJ whole genome shotgun (WGS) entry which is preliminary data.</text>
</comment>
<dbReference type="SMART" id="SM01027">
    <property type="entry name" value="Beta-Casp"/>
    <property type="match status" value="1"/>
</dbReference>
<dbReference type="Pfam" id="PF00753">
    <property type="entry name" value="Lactamase_B"/>
    <property type="match status" value="1"/>
</dbReference>
<dbReference type="Gene3D" id="3.60.15.10">
    <property type="entry name" value="Ribonuclease Z/Hydroxyacylglutathione hydrolase-like"/>
    <property type="match status" value="1"/>
</dbReference>
<gene>
    <name evidence="4" type="ORF">Lboz_0020</name>
</gene>
<evidence type="ECO:0000256" key="1">
    <source>
        <dbReference type="ARBA" id="ARBA00022801"/>
    </source>
</evidence>
<dbReference type="InterPro" id="IPR011108">
    <property type="entry name" value="RMMBL"/>
</dbReference>
<evidence type="ECO:0000313" key="5">
    <source>
        <dbReference type="Proteomes" id="UP000054695"/>
    </source>
</evidence>
<dbReference type="Pfam" id="PF07521">
    <property type="entry name" value="RMMBL"/>
    <property type="match status" value="1"/>
</dbReference>
<dbReference type="InterPro" id="IPR001279">
    <property type="entry name" value="Metallo-B-lactamas"/>
</dbReference>
<dbReference type="GO" id="GO:0016787">
    <property type="term" value="F:hydrolase activity"/>
    <property type="evidence" value="ECO:0007669"/>
    <property type="project" value="UniProtKB-KW"/>
</dbReference>
<feature type="domain" description="Beta-Casp" evidence="3">
    <location>
        <begin position="247"/>
        <end position="366"/>
    </location>
</feature>
<dbReference type="PANTHER" id="PTHR11203:SF37">
    <property type="entry name" value="INTEGRATOR COMPLEX SUBUNIT 11"/>
    <property type="match status" value="1"/>
</dbReference>
<protein>
    <submittedName>
        <fullName evidence="4">Metallo-beta-lactamase</fullName>
    </submittedName>
</protein>
<dbReference type="GO" id="GO:0004521">
    <property type="term" value="F:RNA endonuclease activity"/>
    <property type="evidence" value="ECO:0007669"/>
    <property type="project" value="TreeGrafter"/>
</dbReference>
<dbReference type="CDD" id="cd16295">
    <property type="entry name" value="TTHA0252-CPSF-like_MBL-fold"/>
    <property type="match status" value="1"/>
</dbReference>
<evidence type="ECO:0000313" key="4">
    <source>
        <dbReference type="EMBL" id="KTC77732.1"/>
    </source>
</evidence>
<sequence length="452" mass="51359">MEIQFLGATQTVTGSKYLVQTENMKILVDCGLFQGYKELRLRNWSSLPVKPQNINYVLLTHAHIDHSGYIPLLVKNGFRGKIICTEATYDLCKILLPDSGYLQEEEAFYANKRSYSKHHPALPLYTREDAELSLNYFYPTAFNKQFKMHDDFYASFHYAGHILGASFIQICHHNVSVLFSGDLGRSQDPIMNPPQAPLESNYLVVESTYGNRLHGITNPEEQLGEIINRTVKRGGIVLIPAFTVGRTQCLLYYIQQLKSKKVIADIPVIVDSPMATNATEIFSRHANESRLTVQQCAELCGVARYVRTTEESIALNQQKMPMILISASGMATGGRVIHHIRNFAPNYRNTILFSGFQAGGTRGDRMVRGEKEIKMFGQMIPIRAEVIQMENISAHADYAEILSWLAHLKNTPRKIFITHGEKESAESLKVKIEQRFHWNCVIPNYLDQEKLR</sequence>
<dbReference type="InterPro" id="IPR036866">
    <property type="entry name" value="RibonucZ/Hydroxyglut_hydro"/>
</dbReference>
<dbReference type="RefSeq" id="WP_058457734.1">
    <property type="nucleotide sequence ID" value="NZ_CAAAIY010000019.1"/>
</dbReference>
<feature type="domain" description="Metallo-beta-lactamase" evidence="2">
    <location>
        <begin position="13"/>
        <end position="221"/>
    </location>
</feature>
<dbReference type="Proteomes" id="UP000054695">
    <property type="component" value="Unassembled WGS sequence"/>
</dbReference>
<organism evidence="4 5">
    <name type="scientific">Legionella bozemanae</name>
    <name type="common">Fluoribacter bozemanae</name>
    <dbReference type="NCBI Taxonomy" id="447"/>
    <lineage>
        <taxon>Bacteria</taxon>
        <taxon>Pseudomonadati</taxon>
        <taxon>Pseudomonadota</taxon>
        <taxon>Gammaproteobacteria</taxon>
        <taxon>Legionellales</taxon>
        <taxon>Legionellaceae</taxon>
        <taxon>Legionella</taxon>
    </lineage>
</organism>